<feature type="transmembrane region" description="Helical" evidence="5">
    <location>
        <begin position="698"/>
        <end position="715"/>
    </location>
</feature>
<evidence type="ECO:0000256" key="3">
    <source>
        <dbReference type="ARBA" id="ARBA00022989"/>
    </source>
</evidence>
<dbReference type="EMBL" id="JAIZPD010000015">
    <property type="protein sequence ID" value="KAH0958700.1"/>
    <property type="molecule type" value="Genomic_DNA"/>
</dbReference>
<feature type="transmembrane region" description="Helical" evidence="5">
    <location>
        <begin position="166"/>
        <end position="187"/>
    </location>
</feature>
<feature type="transmembrane region" description="Helical" evidence="5">
    <location>
        <begin position="135"/>
        <end position="154"/>
    </location>
</feature>
<protein>
    <submittedName>
        <fullName evidence="6">Fusaric acid resistance protein-like domain-containing protein</fullName>
    </submittedName>
</protein>
<dbReference type="PANTHER" id="PTHR47804:SF3">
    <property type="entry name" value="PROTEIN BRE4"/>
    <property type="match status" value="1"/>
</dbReference>
<evidence type="ECO:0000256" key="2">
    <source>
        <dbReference type="ARBA" id="ARBA00022692"/>
    </source>
</evidence>
<feature type="transmembrane region" description="Helical" evidence="5">
    <location>
        <begin position="759"/>
        <end position="780"/>
    </location>
</feature>
<name>A0A9P8SET2_9HYPO</name>
<evidence type="ECO:0000256" key="1">
    <source>
        <dbReference type="ARBA" id="ARBA00004141"/>
    </source>
</evidence>
<feature type="transmembrane region" description="Helical" evidence="5">
    <location>
        <begin position="673"/>
        <end position="691"/>
    </location>
</feature>
<sequence>MISDDQIDTETYGVSDLRDGFFDAMYVKSSPLSALELLEHCEDTLPAEFDKPSIFATGHFLPRQWHELRSIFKRVTTTRAGISLLKSFTAFYVAYVLCLVPLVRSWLGPYHYMMALSIIVNHPARPFGAQVDGTALTILGVACGLGWGAIGLLLSTSTLAAQAGYAGILALFLALFTATMALIRAFFIRFHQAVLSAGIAVIFTTLAQTSSREISWPKLLDYGIPWLLGQAIALVTNCLVFPDAGSRAIASTLHASFQVMQEALVIPKPRDNRLRRRLARAFVDLSQACRDMALDMTITRFRPADIVELRNLTQAVIRALLTLKTDTCLFEEPVAERDIIITVDGPASGAFEDAKSADLGPSEDNASRRAIEELRDPTKRMLSCMTEALQGCDAALMDQSGHRKYLGPLPDVSSSLLPLLTSLDQAKSAFDAVESKLLGSGQRLPDSSMQDSDVVQLFVFARHVREAAAAIESMVFKVQAMQESSDWPRLCLPSYPFWKAVYRTNAQVRHDRGGVTAGSYHVTFAEIAHLLDKIKSVEHKPIPRGDDEDKDVGLEVQGSHATMDAEADVAVTPKKNRLRYRIWRVLYRLQGFESRYAFKVCLVTTLLSVPGYLDQSKGWWDEYEAWWAVAVGWLALHPRVGGNVQDLVTRGLLAILGAAWSGAAYAAGNGNPYVMGAFAAVYMLPMLYRFTQSSHPRSGLIGCLSFTVISLRLQANGGGTSPALFALLKGIAFFVGVTAPGVVNWVLWPFVARHELRHAISSMMFFMSIIYRSVVARYVYFNEGKEPTPSEVQRSEMLEGRLREGFVRIRQLLAMTQKEMRLRAPFDPVPYSALADACERFFDYLVAVRQSTLFYNPDYIRDNPVAAEQLLSFRRDAVATILGNLYILAGALRSQRKVPRYLPSAAAARKRLLIKSAEVEEEMSKHARETDAEWHKRWSDMYRYSYNASLTGCVAQMEELEKYTKLIVGEQGYDLLKK</sequence>
<dbReference type="Proteomes" id="UP000824596">
    <property type="component" value="Unassembled WGS sequence"/>
</dbReference>
<organism evidence="6 7">
    <name type="scientific">Hirsutella rhossiliensis</name>
    <dbReference type="NCBI Taxonomy" id="111463"/>
    <lineage>
        <taxon>Eukaryota</taxon>
        <taxon>Fungi</taxon>
        <taxon>Dikarya</taxon>
        <taxon>Ascomycota</taxon>
        <taxon>Pezizomycotina</taxon>
        <taxon>Sordariomycetes</taxon>
        <taxon>Hypocreomycetidae</taxon>
        <taxon>Hypocreales</taxon>
        <taxon>Ophiocordycipitaceae</taxon>
        <taxon>Hirsutella</taxon>
    </lineage>
</organism>
<keyword evidence="3 5" id="KW-1133">Transmembrane helix</keyword>
<evidence type="ECO:0000313" key="7">
    <source>
        <dbReference type="Proteomes" id="UP000824596"/>
    </source>
</evidence>
<keyword evidence="7" id="KW-1185">Reference proteome</keyword>
<dbReference type="RefSeq" id="XP_044716213.1">
    <property type="nucleotide sequence ID" value="XM_044868858.1"/>
</dbReference>
<dbReference type="InterPro" id="IPR052430">
    <property type="entry name" value="IVT-Associated"/>
</dbReference>
<dbReference type="OrthoDB" id="1924968at2759"/>
<keyword evidence="4 5" id="KW-0472">Membrane</keyword>
<feature type="transmembrane region" description="Helical" evidence="5">
    <location>
        <begin position="727"/>
        <end position="747"/>
    </location>
</feature>
<evidence type="ECO:0000256" key="5">
    <source>
        <dbReference type="SAM" id="Phobius"/>
    </source>
</evidence>
<evidence type="ECO:0000256" key="4">
    <source>
        <dbReference type="ARBA" id="ARBA00023136"/>
    </source>
</evidence>
<comment type="subcellular location">
    <subcellularLocation>
        <location evidence="1">Membrane</location>
        <topology evidence="1">Multi-pass membrane protein</topology>
    </subcellularLocation>
</comment>
<proteinExistence type="predicted"/>
<accession>A0A9P8SET2</accession>
<evidence type="ECO:0000313" key="6">
    <source>
        <dbReference type="EMBL" id="KAH0958700.1"/>
    </source>
</evidence>
<dbReference type="AlphaFoldDB" id="A0A9P8SET2"/>
<dbReference type="InterPro" id="IPR023244">
    <property type="entry name" value="Brefeldin_A-sensitivity_4"/>
</dbReference>
<dbReference type="GeneID" id="68359516"/>
<reference evidence="6" key="1">
    <citation type="submission" date="2021-09" db="EMBL/GenBank/DDBJ databases">
        <title>A high-quality genome of the endoparasitic fungus Hirsutella rhossiliensis with a comparison of Hirsutella genomes reveals transposable elements contributing to genome size variation.</title>
        <authorList>
            <person name="Lin R."/>
            <person name="Jiao Y."/>
            <person name="Sun X."/>
            <person name="Ling J."/>
            <person name="Xie B."/>
            <person name="Cheng X."/>
        </authorList>
    </citation>
    <scope>NUCLEOTIDE SEQUENCE</scope>
    <source>
        <strain evidence="6">HR02</strain>
    </source>
</reference>
<gene>
    <name evidence="6" type="ORF">HRG_10387</name>
</gene>
<dbReference type="GO" id="GO:0016020">
    <property type="term" value="C:membrane"/>
    <property type="evidence" value="ECO:0007669"/>
    <property type="project" value="UniProtKB-SubCell"/>
</dbReference>
<feature type="transmembrane region" description="Helical" evidence="5">
    <location>
        <begin position="88"/>
        <end position="107"/>
    </location>
</feature>
<dbReference type="PRINTS" id="PR02047">
    <property type="entry name" value="BREFELDNASP4"/>
</dbReference>
<keyword evidence="2 5" id="KW-0812">Transmembrane</keyword>
<comment type="caution">
    <text evidence="6">The sequence shown here is derived from an EMBL/GenBank/DDBJ whole genome shotgun (WGS) entry which is preliminary data.</text>
</comment>
<dbReference type="PANTHER" id="PTHR47804">
    <property type="entry name" value="60S RIBOSOMAL PROTEIN L19"/>
    <property type="match status" value="1"/>
</dbReference>